<dbReference type="PATRIC" id="fig|1423734.3.peg.1583"/>
<name>A0A0R1XKP2_9LACO</name>
<evidence type="ECO:0000313" key="2">
    <source>
        <dbReference type="Proteomes" id="UP000051236"/>
    </source>
</evidence>
<dbReference type="InterPro" id="IPR012349">
    <property type="entry name" value="Split_barrel_FMN-bd"/>
</dbReference>
<dbReference type="STRING" id="1423734.FC83_GL001564"/>
<proteinExistence type="predicted"/>
<protein>
    <submittedName>
        <fullName evidence="1">Flavin mononucleotide-binding protein</fullName>
    </submittedName>
</protein>
<dbReference type="AlphaFoldDB" id="A0A0R1XKP2"/>
<keyword evidence="2" id="KW-1185">Reference proteome</keyword>
<dbReference type="eggNOG" id="COG3576">
    <property type="taxonomic scope" value="Bacteria"/>
</dbReference>
<reference evidence="1 2" key="1">
    <citation type="journal article" date="2015" name="Genome Announc.">
        <title>Expanding the biotechnology potential of lactobacilli through comparative genomics of 213 strains and associated genera.</title>
        <authorList>
            <person name="Sun Z."/>
            <person name="Harris H.M."/>
            <person name="McCann A."/>
            <person name="Guo C."/>
            <person name="Argimon S."/>
            <person name="Zhang W."/>
            <person name="Yang X."/>
            <person name="Jeffery I.B."/>
            <person name="Cooney J.C."/>
            <person name="Kagawa T.F."/>
            <person name="Liu W."/>
            <person name="Song Y."/>
            <person name="Salvetti E."/>
            <person name="Wrobel A."/>
            <person name="Rasinkangas P."/>
            <person name="Parkhill J."/>
            <person name="Rea M.C."/>
            <person name="O'Sullivan O."/>
            <person name="Ritari J."/>
            <person name="Douillard F.P."/>
            <person name="Paul Ross R."/>
            <person name="Yang R."/>
            <person name="Briner A.E."/>
            <person name="Felis G.E."/>
            <person name="de Vos W.M."/>
            <person name="Barrangou R."/>
            <person name="Klaenhammer T.R."/>
            <person name="Caufield P.W."/>
            <person name="Cui Y."/>
            <person name="Zhang H."/>
            <person name="O'Toole P.W."/>
        </authorList>
    </citation>
    <scope>NUCLEOTIDE SEQUENCE [LARGE SCALE GENOMIC DNA]</scope>
    <source>
        <strain evidence="1 2">DSM 18527</strain>
    </source>
</reference>
<gene>
    <name evidence="1" type="ORF">FC83_GL001564</name>
</gene>
<dbReference type="SUPFAM" id="SSF50475">
    <property type="entry name" value="FMN-binding split barrel"/>
    <property type="match status" value="1"/>
</dbReference>
<sequence length="121" mass="13170">MDQKFIDVMQHEGAATIVTINAQPAHVVDTWNSYVKVTEDKLYIPAAGMTSIEADFKTDNHVIVSVGSKAVEGTQGPGAGFHVHGTGSFLPAGSEFDEMKAKFPWITRVLVIAIDQIEQRI</sequence>
<accession>A0A0R1XKP2</accession>
<dbReference type="Proteomes" id="UP000051236">
    <property type="component" value="Unassembled WGS sequence"/>
</dbReference>
<dbReference type="EMBL" id="AZGA01000088">
    <property type="protein sequence ID" value="KRM30433.1"/>
    <property type="molecule type" value="Genomic_DNA"/>
</dbReference>
<evidence type="ECO:0000313" key="1">
    <source>
        <dbReference type="EMBL" id="KRM30433.1"/>
    </source>
</evidence>
<dbReference type="RefSeq" id="WP_057002981.1">
    <property type="nucleotide sequence ID" value="NZ_AZGA01000088.1"/>
</dbReference>
<organism evidence="1 2">
    <name type="scientific">Agrilactobacillus composti DSM 18527 = JCM 14202</name>
    <dbReference type="NCBI Taxonomy" id="1423734"/>
    <lineage>
        <taxon>Bacteria</taxon>
        <taxon>Bacillati</taxon>
        <taxon>Bacillota</taxon>
        <taxon>Bacilli</taxon>
        <taxon>Lactobacillales</taxon>
        <taxon>Lactobacillaceae</taxon>
        <taxon>Agrilactobacillus</taxon>
    </lineage>
</organism>
<dbReference type="Gene3D" id="2.30.110.10">
    <property type="entry name" value="Electron Transport, Fmn-binding Protein, Chain A"/>
    <property type="match status" value="1"/>
</dbReference>
<comment type="caution">
    <text evidence="1">The sequence shown here is derived from an EMBL/GenBank/DDBJ whole genome shotgun (WGS) entry which is preliminary data.</text>
</comment>